<sequence length="532" mass="58689">MQDSANACTLPASAYIDIGQIKPLGSTIEAPVTRSGCGSQHGDGEADCGLSGSPEELPAEVWEKVKNHPCYSEDAHPHYARMHVAVAPACNIQCNYCNRKYDCSNESRPGVVSQKLTPEQAVKKVMTVANEIPQMTVLGIAGPGDSLANPTKTFDTFRMLREQAGDIKLCLSTNGLALPDLVDEICRYDIDHVTITINMVDPAVGEKIYSWIFWDHRRVKGYEAARILHERQMQGLEMLTARGVLTKVNSVLIPGVNDAHLVEVNREVKKRGAFLHNIMPLISEPKHGTYFGLNGQRGPTAQELKAVQDACKGGANVMRHCRQCRADAVGLLGQDRNEEFAFENIEQMEVVYDLERRRKYQRRVEVERNAQREAKQKALAFSQAVSMAGDDLKVLVAVATKGGGRVNEHFGHASEFQIIEVSATKVLFIGHRRVDQYCQGGYGDEENLPSVVRAINDCHAVLVAKIGECPRDELSHEGIELVDKYVGEIIENAALAWFNDYRSRIGSGAVVHKFRGDAAIRQGALTRTTEAP</sequence>
<dbReference type="SUPFAM" id="SSF53146">
    <property type="entry name" value="Nitrogenase accessory factor-like"/>
    <property type="match status" value="1"/>
</dbReference>
<reference evidence="16 17" key="1">
    <citation type="submission" date="2018-01" db="EMBL/GenBank/DDBJ databases">
        <title>Whole genome analyses suggest that Burkholderia sensu lato contains two further novel genera in the rhizoxinica-symbiotica group Mycetohabitans gen. nov., and Trinickia gen. nov.: implications for the evolution of diazotrophy and nodulation in the Burkholderiaceae.</title>
        <authorList>
            <person name="Estrada-de los Santos P."/>
            <person name="Palmer M."/>
            <person name="Chavez-Ramirez B."/>
            <person name="Beukes C."/>
            <person name="Steenkamp E.T."/>
            <person name="Hirsch A.M."/>
            <person name="Manyaka P."/>
            <person name="Maluk M."/>
            <person name="Lafos M."/>
            <person name="Crook M."/>
            <person name="Gross E."/>
            <person name="Simon M.F."/>
            <person name="Bueno dos Reis Junior F."/>
            <person name="Poole P.S."/>
            <person name="Venter S.N."/>
            <person name="James E.K."/>
        </authorList>
    </citation>
    <scope>NUCLEOTIDE SEQUENCE [LARGE SCALE GENOMIC DNA]</scope>
    <source>
        <strain evidence="16 17">JPY 581</strain>
    </source>
</reference>
<keyword evidence="11" id="KW-0535">Nitrogen fixation</keyword>
<evidence type="ECO:0000256" key="3">
    <source>
        <dbReference type="ARBA" id="ARBA00005155"/>
    </source>
</evidence>
<dbReference type="SFLD" id="SFLDS00029">
    <property type="entry name" value="Radical_SAM"/>
    <property type="match status" value="1"/>
</dbReference>
<dbReference type="CDD" id="cd01335">
    <property type="entry name" value="Radical_SAM"/>
    <property type="match status" value="1"/>
</dbReference>
<dbReference type="Proteomes" id="UP000235777">
    <property type="component" value="Unassembled WGS sequence"/>
</dbReference>
<evidence type="ECO:0000256" key="7">
    <source>
        <dbReference type="ARBA" id="ARBA00022691"/>
    </source>
</evidence>
<evidence type="ECO:0000259" key="15">
    <source>
        <dbReference type="PROSITE" id="PS51918"/>
    </source>
</evidence>
<keyword evidence="8" id="KW-0479">Metal-binding</keyword>
<dbReference type="InterPro" id="IPR000385">
    <property type="entry name" value="MoaA_NifB_PqqE_Fe-S-bd_CS"/>
</dbReference>
<evidence type="ECO:0000256" key="6">
    <source>
        <dbReference type="ARBA" id="ARBA00022485"/>
    </source>
</evidence>
<dbReference type="RefSeq" id="WP_102607364.1">
    <property type="nucleotide sequence ID" value="NZ_PNYC01000027.1"/>
</dbReference>
<organism evidence="16 17">
    <name type="scientific">Trinickia symbiotica</name>
    <dbReference type="NCBI Taxonomy" id="863227"/>
    <lineage>
        <taxon>Bacteria</taxon>
        <taxon>Pseudomonadati</taxon>
        <taxon>Pseudomonadota</taxon>
        <taxon>Betaproteobacteria</taxon>
        <taxon>Burkholderiales</taxon>
        <taxon>Burkholderiaceae</taxon>
        <taxon>Trinickia</taxon>
    </lineage>
</organism>
<dbReference type="InterPro" id="IPR058240">
    <property type="entry name" value="rSAM_sf"/>
</dbReference>
<dbReference type="CDD" id="cd00852">
    <property type="entry name" value="NifB"/>
    <property type="match status" value="1"/>
</dbReference>
<feature type="domain" description="Radical SAM core" evidence="15">
    <location>
        <begin position="76"/>
        <end position="325"/>
    </location>
</feature>
<comment type="caution">
    <text evidence="16">The sequence shown here is derived from an EMBL/GenBank/DDBJ whole genome shotgun (WGS) entry which is preliminary data.</text>
</comment>
<comment type="function">
    <text evidence="2">Involved in the biosynthesis of the iron-molybdenum cofactor (FeMo-co or M-cluster) found in the dinitrogenase enzyme of the nitrogenase complex in nitrogen-fixing microorganisms. NifB catalyzes the crucial step of radical SAM-dependent carbide insertion that occurs concomitant with the insertion of a 9th sulfur and the rearrangement/coupling of two [4Fe-4S] clusters into a [8Fe-9S-C] cluster, the precursor to the M-cluster.</text>
</comment>
<keyword evidence="12" id="KW-0456">Lyase</keyword>
<dbReference type="SFLD" id="SFLDG01067">
    <property type="entry name" value="SPASM/twitch_domain_containing"/>
    <property type="match status" value="1"/>
</dbReference>
<evidence type="ECO:0000256" key="2">
    <source>
        <dbReference type="ARBA" id="ARBA00003522"/>
    </source>
</evidence>
<dbReference type="GO" id="GO:0051539">
    <property type="term" value="F:4 iron, 4 sulfur cluster binding"/>
    <property type="evidence" value="ECO:0007669"/>
    <property type="project" value="UniProtKB-KW"/>
</dbReference>
<proteinExistence type="inferred from homology"/>
<dbReference type="EMBL" id="PNYC01000027">
    <property type="protein sequence ID" value="PMS31198.1"/>
    <property type="molecule type" value="Genomic_DNA"/>
</dbReference>
<dbReference type="PANTHER" id="PTHR43787">
    <property type="entry name" value="FEMO COFACTOR BIOSYNTHESIS PROTEIN NIFB-RELATED"/>
    <property type="match status" value="1"/>
</dbReference>
<keyword evidence="6" id="KW-0004">4Fe-4S</keyword>
<dbReference type="Gene3D" id="3.20.20.70">
    <property type="entry name" value="Aldolase class I"/>
    <property type="match status" value="1"/>
</dbReference>
<keyword evidence="10" id="KW-0411">Iron-sulfur</keyword>
<dbReference type="GO" id="GO:0016829">
    <property type="term" value="F:lyase activity"/>
    <property type="evidence" value="ECO:0007669"/>
    <property type="project" value="UniProtKB-KW"/>
</dbReference>
<evidence type="ECO:0000256" key="11">
    <source>
        <dbReference type="ARBA" id="ARBA00023231"/>
    </source>
</evidence>
<gene>
    <name evidence="16" type="primary">nifB</name>
    <name evidence="16" type="ORF">C0Z20_28675</name>
</gene>
<evidence type="ECO:0000256" key="1">
    <source>
        <dbReference type="ARBA" id="ARBA00001966"/>
    </source>
</evidence>
<accession>A0A2N7WP34</accession>
<name>A0A2N7WP34_9BURK</name>
<dbReference type="InterPro" id="IPR003731">
    <property type="entry name" value="Di-Nase_FeMo-co_biosynth"/>
</dbReference>
<evidence type="ECO:0000256" key="10">
    <source>
        <dbReference type="ARBA" id="ARBA00023014"/>
    </source>
</evidence>
<evidence type="ECO:0000256" key="12">
    <source>
        <dbReference type="ARBA" id="ARBA00023239"/>
    </source>
</evidence>
<dbReference type="PROSITE" id="PS01305">
    <property type="entry name" value="MOAA_NIFB_PQQE"/>
    <property type="match status" value="1"/>
</dbReference>
<dbReference type="GO" id="GO:0046872">
    <property type="term" value="F:metal ion binding"/>
    <property type="evidence" value="ECO:0007669"/>
    <property type="project" value="UniProtKB-KW"/>
</dbReference>
<dbReference type="UniPathway" id="UPA00782"/>
<evidence type="ECO:0000256" key="4">
    <source>
        <dbReference type="ARBA" id="ARBA00006804"/>
    </source>
</evidence>
<dbReference type="SFLD" id="SFLDF00281">
    <property type="entry name" value="FeMo_cofactor_biosynthesis_pro"/>
    <property type="match status" value="1"/>
</dbReference>
<comment type="similarity">
    <text evidence="4">Belongs to the radical SAM superfamily. NifB family.</text>
</comment>
<dbReference type="Pfam" id="PF02579">
    <property type="entry name" value="Nitro_FeMo-Co"/>
    <property type="match status" value="1"/>
</dbReference>
<protein>
    <recommendedName>
        <fullName evidence="5">FeMo cofactor biosynthesis protein NifB</fullName>
    </recommendedName>
    <alternativeName>
        <fullName evidence="14">Nitrogenase cofactor maturase NifB</fullName>
    </alternativeName>
    <alternativeName>
        <fullName evidence="13">Radical SAM assemblase NifB</fullName>
    </alternativeName>
</protein>
<evidence type="ECO:0000313" key="17">
    <source>
        <dbReference type="Proteomes" id="UP000235777"/>
    </source>
</evidence>
<dbReference type="SFLD" id="SFLDG01068">
    <property type="entry name" value="FeMo_cofactor_biosynthesis_pro"/>
    <property type="match status" value="1"/>
</dbReference>
<dbReference type="SUPFAM" id="SSF102114">
    <property type="entry name" value="Radical SAM enzymes"/>
    <property type="match status" value="1"/>
</dbReference>
<dbReference type="InterPro" id="IPR036105">
    <property type="entry name" value="DiNase_FeMo-co_biosyn_sf"/>
</dbReference>
<dbReference type="PROSITE" id="PS51918">
    <property type="entry name" value="RADICAL_SAM"/>
    <property type="match status" value="1"/>
</dbReference>
<dbReference type="InterPro" id="IPR034165">
    <property type="entry name" value="NifB_C"/>
</dbReference>
<comment type="cofactor">
    <cofactor evidence="1">
        <name>[4Fe-4S] cluster</name>
        <dbReference type="ChEBI" id="CHEBI:49883"/>
    </cofactor>
</comment>
<keyword evidence="9" id="KW-0408">Iron</keyword>
<dbReference type="Gene3D" id="3.30.420.130">
    <property type="entry name" value="Dinitrogenase iron-molybdenum cofactor biosynthesis domain"/>
    <property type="match status" value="1"/>
</dbReference>
<comment type="pathway">
    <text evidence="3">Cofactor biosynthesis; Fe-Mo cofactor biosynthesis.</text>
</comment>
<dbReference type="InterPro" id="IPR005980">
    <property type="entry name" value="Nase_CF_NifB"/>
</dbReference>
<evidence type="ECO:0000256" key="14">
    <source>
        <dbReference type="ARBA" id="ARBA00032102"/>
    </source>
</evidence>
<dbReference type="NCBIfam" id="TIGR01290">
    <property type="entry name" value="nifB"/>
    <property type="match status" value="1"/>
</dbReference>
<dbReference type="Pfam" id="PF04055">
    <property type="entry name" value="Radical_SAM"/>
    <property type="match status" value="1"/>
</dbReference>
<evidence type="ECO:0000313" key="16">
    <source>
        <dbReference type="EMBL" id="PMS31198.1"/>
    </source>
</evidence>
<evidence type="ECO:0000256" key="13">
    <source>
        <dbReference type="ARBA" id="ARBA00030926"/>
    </source>
</evidence>
<dbReference type="PANTHER" id="PTHR43787:SF13">
    <property type="entry name" value="FEMO COFACTOR BIOSYNTHESIS PROTEIN NIFB"/>
    <property type="match status" value="1"/>
</dbReference>
<dbReference type="InterPro" id="IPR007197">
    <property type="entry name" value="rSAM"/>
</dbReference>
<dbReference type="AlphaFoldDB" id="A0A2N7WP34"/>
<keyword evidence="7" id="KW-0949">S-adenosyl-L-methionine</keyword>
<keyword evidence="17" id="KW-1185">Reference proteome</keyword>
<dbReference type="InterPro" id="IPR013785">
    <property type="entry name" value="Aldolase_TIM"/>
</dbReference>
<evidence type="ECO:0000256" key="8">
    <source>
        <dbReference type="ARBA" id="ARBA00022723"/>
    </source>
</evidence>
<evidence type="ECO:0000256" key="5">
    <source>
        <dbReference type="ARBA" id="ARBA00021702"/>
    </source>
</evidence>
<evidence type="ECO:0000256" key="9">
    <source>
        <dbReference type="ARBA" id="ARBA00023004"/>
    </source>
</evidence>